<reference evidence="1" key="1">
    <citation type="journal article" date="2021" name="New Phytol.">
        <title>Evolutionary innovations through gain and loss of genes in the ectomycorrhizal Boletales.</title>
        <authorList>
            <person name="Wu G."/>
            <person name="Miyauchi S."/>
            <person name="Morin E."/>
            <person name="Kuo A."/>
            <person name="Drula E."/>
            <person name="Varga T."/>
            <person name="Kohler A."/>
            <person name="Feng B."/>
            <person name="Cao Y."/>
            <person name="Lipzen A."/>
            <person name="Daum C."/>
            <person name="Hundley H."/>
            <person name="Pangilinan J."/>
            <person name="Johnson J."/>
            <person name="Barry K."/>
            <person name="LaButti K."/>
            <person name="Ng V."/>
            <person name="Ahrendt S."/>
            <person name="Min B."/>
            <person name="Choi I.G."/>
            <person name="Park H."/>
            <person name="Plett J.M."/>
            <person name="Magnuson J."/>
            <person name="Spatafora J.W."/>
            <person name="Nagy L.G."/>
            <person name="Henrissat B."/>
            <person name="Grigoriev I.V."/>
            <person name="Yang Z.L."/>
            <person name="Xu J."/>
            <person name="Martin F.M."/>
        </authorList>
    </citation>
    <scope>NUCLEOTIDE SEQUENCE</scope>
    <source>
        <strain evidence="1">KUC20120723A-06</strain>
    </source>
</reference>
<dbReference type="Proteomes" id="UP000790709">
    <property type="component" value="Unassembled WGS sequence"/>
</dbReference>
<evidence type="ECO:0000313" key="2">
    <source>
        <dbReference type="Proteomes" id="UP000790709"/>
    </source>
</evidence>
<organism evidence="1 2">
    <name type="scientific">Leucogyrophana mollusca</name>
    <dbReference type="NCBI Taxonomy" id="85980"/>
    <lineage>
        <taxon>Eukaryota</taxon>
        <taxon>Fungi</taxon>
        <taxon>Dikarya</taxon>
        <taxon>Basidiomycota</taxon>
        <taxon>Agaricomycotina</taxon>
        <taxon>Agaricomycetes</taxon>
        <taxon>Agaricomycetidae</taxon>
        <taxon>Boletales</taxon>
        <taxon>Boletales incertae sedis</taxon>
        <taxon>Leucogyrophana</taxon>
    </lineage>
</organism>
<dbReference type="EMBL" id="MU266335">
    <property type="protein sequence ID" value="KAH7930069.1"/>
    <property type="molecule type" value="Genomic_DNA"/>
</dbReference>
<comment type="caution">
    <text evidence="1">The sequence shown here is derived from an EMBL/GenBank/DDBJ whole genome shotgun (WGS) entry which is preliminary data.</text>
</comment>
<gene>
    <name evidence="1" type="ORF">BV22DRAFT_87545</name>
</gene>
<protein>
    <submittedName>
        <fullName evidence="1">Uncharacterized protein</fullName>
    </submittedName>
</protein>
<evidence type="ECO:0000313" key="1">
    <source>
        <dbReference type="EMBL" id="KAH7930069.1"/>
    </source>
</evidence>
<name>A0ACB8BWK4_9AGAM</name>
<proteinExistence type="predicted"/>
<sequence length="255" mass="30017">MKNTKRQARVIQAYTSRPVILPDEILLHEIFPRFPLQSLIAARGVTKQWRYLVPFANLLPARRALLELYYFIIKSPSFLASRSYIYKQLRKFDRPFYLSLLQLLVVDNPGCFLPEEIRLWILEWPSAAAFLWTWPGLSERPWYRAGMRRFWRRVRVKNSFHDGFPALSGIFVAHPEHPATELQMIELWEHPGAIRSADWLVLDLTADADGCTHFGEVFHCNGSRTDKRIALSWSEWVKFRVEQEDHRGRRGEEPP</sequence>
<accession>A0ACB8BWK4</accession>
<keyword evidence="2" id="KW-1185">Reference proteome</keyword>